<dbReference type="GO" id="GO:0007064">
    <property type="term" value="P:mitotic sister chromatid cohesion"/>
    <property type="evidence" value="ECO:0007669"/>
    <property type="project" value="UniProtKB-ARBA"/>
</dbReference>
<evidence type="ECO:0000313" key="13">
    <source>
        <dbReference type="EMBL" id="ORY83230.1"/>
    </source>
</evidence>
<evidence type="ECO:0000313" key="14">
    <source>
        <dbReference type="Proteomes" id="UP000193685"/>
    </source>
</evidence>
<dbReference type="SUPFAM" id="SSF56672">
    <property type="entry name" value="DNA/RNA polymerases"/>
    <property type="match status" value="1"/>
</dbReference>
<keyword evidence="5" id="KW-0863">Zinc-finger</keyword>
<dbReference type="Gene3D" id="3.30.70.270">
    <property type="match status" value="1"/>
</dbReference>
<dbReference type="InterPro" id="IPR052230">
    <property type="entry name" value="DNA_polymerase_eta"/>
</dbReference>
<protein>
    <recommendedName>
        <fullName evidence="9">DNA polymerase eta</fullName>
    </recommendedName>
</protein>
<evidence type="ECO:0000256" key="1">
    <source>
        <dbReference type="ARBA" id="ARBA00004123"/>
    </source>
</evidence>
<sequence length="586" mass="65098">MADEDVLLSSQPSHLSSRFTYRHLNLLDSASPAKESPLRVIALCDLDCFYAQVEGNRIGYDPTLPLAVVQWRGLIAINYAARAAGITRHENAESALQKCPTIKLVHVQTWKEGDTMARYHDEDVDPKTHKVSLDPYRRASRKILEIFKKHCSHVEKASIDESFLDLSSVVKATLLERYSHLLKIDLSNLDQPLPQAPFVQWDKQDGTLVPLAASDTEEDRNDWDDIAMKIAAEFMTKVRADVKETLGYTCSAGVARNKTLAKIAAGQNKPAGQTILRNRAVQSFLETLSFTKIRNLGGKLGVEVEKVFATSSVKDIVAISIAELRQKLGTETGQWLWNIVRGIDYAEVSTSTQVKSMLSAKSFRPSIDSLEQAERWIRVLTADLASRLLEDPNQRRPRTLTLHHRIPGASKNRQMPISKGPDLTVDYLSQLGTKLLQQVMAEGRAFPCFNLSFGLGGFEELEAGVQDIGGFFKKVEQPALQRTSSVDLASSSQALVASDHPAIHDGSFRCERCRKAVSGETEEEHIDWHYAKDLSRSLAEEERNARPTVPVGAAQPSHSRIGKTKGKRKAGPELEKGQRKLRFGPG</sequence>
<gene>
    <name evidence="13" type="ORF">BCR37DRAFT_402550</name>
</gene>
<comment type="caution">
    <text evidence="13">The sequence shown here is derived from an EMBL/GenBank/DDBJ whole genome shotgun (WGS) entry which is preliminary data.</text>
</comment>
<dbReference type="GO" id="GO:0035861">
    <property type="term" value="C:site of double-strand break"/>
    <property type="evidence" value="ECO:0007669"/>
    <property type="project" value="TreeGrafter"/>
</dbReference>
<organism evidence="13 14">
    <name type="scientific">Protomyces lactucae-debilis</name>
    <dbReference type="NCBI Taxonomy" id="2754530"/>
    <lineage>
        <taxon>Eukaryota</taxon>
        <taxon>Fungi</taxon>
        <taxon>Dikarya</taxon>
        <taxon>Ascomycota</taxon>
        <taxon>Taphrinomycotina</taxon>
        <taxon>Taphrinomycetes</taxon>
        <taxon>Taphrinales</taxon>
        <taxon>Protomycetaceae</taxon>
        <taxon>Protomyces</taxon>
    </lineage>
</organism>
<keyword evidence="4" id="KW-0227">DNA damage</keyword>
<dbReference type="GeneID" id="63788516"/>
<dbReference type="PANTHER" id="PTHR45873:SF1">
    <property type="entry name" value="DNA POLYMERASE ETA"/>
    <property type="match status" value="1"/>
</dbReference>
<dbReference type="OrthoDB" id="5723at2759"/>
<dbReference type="FunFam" id="1.10.150.20:FF:000014">
    <property type="entry name" value="Polymerase (DNA directed), eta"/>
    <property type="match status" value="1"/>
</dbReference>
<evidence type="ECO:0000256" key="7">
    <source>
        <dbReference type="ARBA" id="ARBA00023204"/>
    </source>
</evidence>
<dbReference type="PANTHER" id="PTHR45873">
    <property type="entry name" value="DNA POLYMERASE ETA"/>
    <property type="match status" value="1"/>
</dbReference>
<dbReference type="AlphaFoldDB" id="A0A1Y2FH13"/>
<dbReference type="GO" id="GO:0009314">
    <property type="term" value="P:response to radiation"/>
    <property type="evidence" value="ECO:0007669"/>
    <property type="project" value="TreeGrafter"/>
</dbReference>
<dbReference type="EMBL" id="MCFI01000008">
    <property type="protein sequence ID" value="ORY83230.1"/>
    <property type="molecule type" value="Genomic_DNA"/>
</dbReference>
<dbReference type="PROSITE" id="PS50173">
    <property type="entry name" value="UMUC"/>
    <property type="match status" value="1"/>
</dbReference>
<dbReference type="STRING" id="56484.A0A1Y2FH13"/>
<keyword evidence="7" id="KW-0234">DNA repair</keyword>
<reference evidence="13 14" key="1">
    <citation type="submission" date="2016-07" db="EMBL/GenBank/DDBJ databases">
        <title>Pervasive Adenine N6-methylation of Active Genes in Fungi.</title>
        <authorList>
            <consortium name="DOE Joint Genome Institute"/>
            <person name="Mondo S.J."/>
            <person name="Dannebaum R.O."/>
            <person name="Kuo R.C."/>
            <person name="Labutti K."/>
            <person name="Haridas S."/>
            <person name="Kuo A."/>
            <person name="Salamov A."/>
            <person name="Ahrendt S.R."/>
            <person name="Lipzen A."/>
            <person name="Sullivan W."/>
            <person name="Andreopoulos W.B."/>
            <person name="Clum A."/>
            <person name="Lindquist E."/>
            <person name="Daum C."/>
            <person name="Ramamoorthy G.K."/>
            <person name="Gryganskyi A."/>
            <person name="Culley D."/>
            <person name="Magnuson J.K."/>
            <person name="James T.Y."/>
            <person name="O'Malley M.A."/>
            <person name="Stajich J.E."/>
            <person name="Spatafora J.W."/>
            <person name="Visel A."/>
            <person name="Grigoriev I.V."/>
        </authorList>
    </citation>
    <scope>NUCLEOTIDE SEQUENCE [LARGE SCALE GENOMIC DNA]</scope>
    <source>
        <strain evidence="13 14">12-1054</strain>
    </source>
</reference>
<keyword evidence="8" id="KW-0539">Nucleus</keyword>
<dbReference type="RefSeq" id="XP_040725811.1">
    <property type="nucleotide sequence ID" value="XM_040871917.1"/>
</dbReference>
<dbReference type="GO" id="GO:0003887">
    <property type="term" value="F:DNA-directed DNA polymerase activity"/>
    <property type="evidence" value="ECO:0007669"/>
    <property type="project" value="TreeGrafter"/>
</dbReference>
<feature type="compositionally biased region" description="Basic residues" evidence="10">
    <location>
        <begin position="560"/>
        <end position="569"/>
    </location>
</feature>
<dbReference type="Pfam" id="PF11799">
    <property type="entry name" value="IMS_C"/>
    <property type="match status" value="1"/>
</dbReference>
<feature type="domain" description="UBZ3-type" evidence="12">
    <location>
        <begin position="503"/>
        <end position="537"/>
    </location>
</feature>
<keyword evidence="6" id="KW-0862">Zinc</keyword>
<evidence type="ECO:0000256" key="6">
    <source>
        <dbReference type="ARBA" id="ARBA00022833"/>
    </source>
</evidence>
<dbReference type="Gene3D" id="3.30.1490.100">
    <property type="entry name" value="DNA polymerase, Y-family, little finger domain"/>
    <property type="match status" value="1"/>
</dbReference>
<dbReference type="InterPro" id="IPR043502">
    <property type="entry name" value="DNA/RNA_pol_sf"/>
</dbReference>
<dbReference type="InterPro" id="IPR041298">
    <property type="entry name" value="UBZ3"/>
</dbReference>
<evidence type="ECO:0000256" key="5">
    <source>
        <dbReference type="ARBA" id="ARBA00022771"/>
    </source>
</evidence>
<name>A0A1Y2FH13_PROLT</name>
<keyword evidence="14" id="KW-1185">Reference proteome</keyword>
<dbReference type="InterPro" id="IPR043128">
    <property type="entry name" value="Rev_trsase/Diguanyl_cyclase"/>
</dbReference>
<dbReference type="GO" id="GO:0005634">
    <property type="term" value="C:nucleus"/>
    <property type="evidence" value="ECO:0007669"/>
    <property type="project" value="UniProtKB-SubCell"/>
</dbReference>
<keyword evidence="3" id="KW-0479">Metal-binding</keyword>
<dbReference type="GO" id="GO:0005657">
    <property type="term" value="C:replication fork"/>
    <property type="evidence" value="ECO:0007669"/>
    <property type="project" value="UniProtKB-ARBA"/>
</dbReference>
<dbReference type="Gene3D" id="3.40.1170.60">
    <property type="match status" value="1"/>
</dbReference>
<evidence type="ECO:0000256" key="3">
    <source>
        <dbReference type="ARBA" id="ARBA00022723"/>
    </source>
</evidence>
<dbReference type="PIRSF" id="PIRSF036603">
    <property type="entry name" value="DPol_eta"/>
    <property type="match status" value="1"/>
</dbReference>
<dbReference type="GO" id="GO:0070987">
    <property type="term" value="P:error-free translesion synthesis"/>
    <property type="evidence" value="ECO:0007669"/>
    <property type="project" value="UniProtKB-ARBA"/>
</dbReference>
<dbReference type="GO" id="GO:0006281">
    <property type="term" value="P:DNA repair"/>
    <property type="evidence" value="ECO:0007669"/>
    <property type="project" value="UniProtKB-KW"/>
</dbReference>
<dbReference type="SUPFAM" id="SSF100879">
    <property type="entry name" value="Lesion bypass DNA polymerase (Y-family), little finger domain"/>
    <property type="match status" value="1"/>
</dbReference>
<dbReference type="Gene3D" id="1.10.150.20">
    <property type="entry name" value="5' to 3' exonuclease, C-terminal subdomain"/>
    <property type="match status" value="1"/>
</dbReference>
<accession>A0A1Y2FH13</accession>
<feature type="region of interest" description="Disordered" evidence="10">
    <location>
        <begin position="539"/>
        <end position="586"/>
    </location>
</feature>
<dbReference type="FunFam" id="3.40.1170.60:FF:000008">
    <property type="entry name" value="DNA polymerase eta subunit"/>
    <property type="match status" value="1"/>
</dbReference>
<dbReference type="InterPro" id="IPR001126">
    <property type="entry name" value="UmuC"/>
</dbReference>
<evidence type="ECO:0000259" key="11">
    <source>
        <dbReference type="PROSITE" id="PS50173"/>
    </source>
</evidence>
<keyword evidence="2" id="KW-0808">Transferase</keyword>
<dbReference type="OMA" id="AWPCSNL"/>
<evidence type="ECO:0000256" key="9">
    <source>
        <dbReference type="ARBA" id="ARBA00044975"/>
    </source>
</evidence>
<dbReference type="GO" id="GO:0008270">
    <property type="term" value="F:zinc ion binding"/>
    <property type="evidence" value="ECO:0007669"/>
    <property type="project" value="UniProtKB-KW"/>
</dbReference>
<dbReference type="Pfam" id="PF21704">
    <property type="entry name" value="POLH-Rev1_HhH"/>
    <property type="match status" value="1"/>
</dbReference>
<dbReference type="Pfam" id="PF00817">
    <property type="entry name" value="IMS"/>
    <property type="match status" value="1"/>
</dbReference>
<dbReference type="GO" id="GO:0042276">
    <property type="term" value="P:error-prone translesion synthesis"/>
    <property type="evidence" value="ECO:0007669"/>
    <property type="project" value="TreeGrafter"/>
</dbReference>
<dbReference type="GO" id="GO:0003684">
    <property type="term" value="F:damaged DNA binding"/>
    <property type="evidence" value="ECO:0007669"/>
    <property type="project" value="InterPro"/>
</dbReference>
<feature type="domain" description="UmuC" evidence="11">
    <location>
        <begin position="41"/>
        <end position="297"/>
    </location>
</feature>
<evidence type="ECO:0000259" key="12">
    <source>
        <dbReference type="PROSITE" id="PS51907"/>
    </source>
</evidence>
<dbReference type="PROSITE" id="PS51907">
    <property type="entry name" value="ZF_UBZ3"/>
    <property type="match status" value="1"/>
</dbReference>
<dbReference type="InterPro" id="IPR017961">
    <property type="entry name" value="DNA_pol_Y-fam_little_finger"/>
</dbReference>
<dbReference type="Pfam" id="PF18439">
    <property type="entry name" value="zf_UBZ"/>
    <property type="match status" value="1"/>
</dbReference>
<comment type="subcellular location">
    <subcellularLocation>
        <location evidence="1">Nucleus</location>
    </subcellularLocation>
</comment>
<dbReference type="InterPro" id="IPR036775">
    <property type="entry name" value="DNA_pol_Y-fam_lit_finger_sf"/>
</dbReference>
<evidence type="ECO:0000256" key="10">
    <source>
        <dbReference type="SAM" id="MobiDB-lite"/>
    </source>
</evidence>
<dbReference type="Proteomes" id="UP000193685">
    <property type="component" value="Unassembled WGS sequence"/>
</dbReference>
<proteinExistence type="predicted"/>
<evidence type="ECO:0000256" key="4">
    <source>
        <dbReference type="ARBA" id="ARBA00022763"/>
    </source>
</evidence>
<evidence type="ECO:0000256" key="8">
    <source>
        <dbReference type="ARBA" id="ARBA00023242"/>
    </source>
</evidence>
<evidence type="ECO:0000256" key="2">
    <source>
        <dbReference type="ARBA" id="ARBA00022679"/>
    </source>
</evidence>